<dbReference type="InterPro" id="IPR001091">
    <property type="entry name" value="RM_Methyltransferase"/>
</dbReference>
<dbReference type="PRINTS" id="PR00508">
    <property type="entry name" value="S21N4MTFRASE"/>
</dbReference>
<comment type="caution">
    <text evidence="11">The sequence shown here is derived from an EMBL/GenBank/DDBJ whole genome shotgun (WGS) entry which is preliminary data.</text>
</comment>
<feature type="compositionally biased region" description="Polar residues" evidence="9">
    <location>
        <begin position="116"/>
        <end position="130"/>
    </location>
</feature>
<keyword evidence="3" id="KW-0489">Methyltransferase</keyword>
<dbReference type="Gene3D" id="3.40.50.150">
    <property type="entry name" value="Vaccinia Virus protein VP39"/>
    <property type="match status" value="1"/>
</dbReference>
<dbReference type="GO" id="GO:0009307">
    <property type="term" value="P:DNA restriction-modification system"/>
    <property type="evidence" value="ECO:0007669"/>
    <property type="project" value="UniProtKB-KW"/>
</dbReference>
<proteinExistence type="inferred from homology"/>
<dbReference type="GO" id="GO:0015667">
    <property type="term" value="F:site-specific DNA-methyltransferase (cytosine-N4-specific) activity"/>
    <property type="evidence" value="ECO:0007669"/>
    <property type="project" value="UniProtKB-EC"/>
</dbReference>
<dbReference type="Pfam" id="PF01555">
    <property type="entry name" value="N6_N4_Mtase"/>
    <property type="match status" value="1"/>
</dbReference>
<evidence type="ECO:0000259" key="10">
    <source>
        <dbReference type="Pfam" id="PF01555"/>
    </source>
</evidence>
<dbReference type="EC" id="2.1.1.113" evidence="2"/>
<keyword evidence="6" id="KW-0680">Restriction system</keyword>
<evidence type="ECO:0000256" key="5">
    <source>
        <dbReference type="ARBA" id="ARBA00022691"/>
    </source>
</evidence>
<protein>
    <recommendedName>
        <fullName evidence="2">site-specific DNA-methyltransferase (cytosine-N(4)-specific)</fullName>
        <ecNumber evidence="2">2.1.1.113</ecNumber>
    </recommendedName>
</protein>
<reference evidence="11" key="1">
    <citation type="journal article" date="2015" name="Nature">
        <title>Complex archaea that bridge the gap between prokaryotes and eukaryotes.</title>
        <authorList>
            <person name="Spang A."/>
            <person name="Saw J.H."/>
            <person name="Jorgensen S.L."/>
            <person name="Zaremba-Niedzwiedzka K."/>
            <person name="Martijn J."/>
            <person name="Lind A.E."/>
            <person name="van Eijk R."/>
            <person name="Schleper C."/>
            <person name="Guy L."/>
            <person name="Ettema T.J."/>
        </authorList>
    </citation>
    <scope>NUCLEOTIDE SEQUENCE</scope>
</reference>
<evidence type="ECO:0000256" key="1">
    <source>
        <dbReference type="ARBA" id="ARBA00010203"/>
    </source>
</evidence>
<dbReference type="InterPro" id="IPR002941">
    <property type="entry name" value="DNA_methylase_N4/N6"/>
</dbReference>
<feature type="region of interest" description="Disordered" evidence="9">
    <location>
        <begin position="90"/>
        <end position="134"/>
    </location>
</feature>
<name>A0A0F8ZPR5_9ZZZZ</name>
<keyword evidence="5" id="KW-0949">S-adenosyl-L-methionine</keyword>
<dbReference type="GO" id="GO:0032259">
    <property type="term" value="P:methylation"/>
    <property type="evidence" value="ECO:0007669"/>
    <property type="project" value="UniProtKB-KW"/>
</dbReference>
<evidence type="ECO:0000256" key="6">
    <source>
        <dbReference type="ARBA" id="ARBA00022747"/>
    </source>
</evidence>
<accession>A0A0F8ZPR5</accession>
<dbReference type="PROSITE" id="PS00093">
    <property type="entry name" value="N4_MTASE"/>
    <property type="match status" value="1"/>
</dbReference>
<dbReference type="EMBL" id="LAZR01050154">
    <property type="protein sequence ID" value="KKK88000.1"/>
    <property type="molecule type" value="Genomic_DNA"/>
</dbReference>
<feature type="non-terminal residue" evidence="11">
    <location>
        <position position="212"/>
    </location>
</feature>
<dbReference type="GO" id="GO:0008170">
    <property type="term" value="F:N-methyltransferase activity"/>
    <property type="evidence" value="ECO:0007669"/>
    <property type="project" value="InterPro"/>
</dbReference>
<evidence type="ECO:0000313" key="11">
    <source>
        <dbReference type="EMBL" id="KKK88000.1"/>
    </source>
</evidence>
<dbReference type="InterPro" id="IPR029063">
    <property type="entry name" value="SAM-dependent_MTases_sf"/>
</dbReference>
<evidence type="ECO:0000256" key="7">
    <source>
        <dbReference type="ARBA" id="ARBA00023125"/>
    </source>
</evidence>
<evidence type="ECO:0000256" key="2">
    <source>
        <dbReference type="ARBA" id="ARBA00012185"/>
    </source>
</evidence>
<dbReference type="GO" id="GO:0003677">
    <property type="term" value="F:DNA binding"/>
    <property type="evidence" value="ECO:0007669"/>
    <property type="project" value="UniProtKB-KW"/>
</dbReference>
<evidence type="ECO:0000256" key="8">
    <source>
        <dbReference type="ARBA" id="ARBA00049120"/>
    </source>
</evidence>
<comment type="similarity">
    <text evidence="1">Belongs to the N(4)/N(6)-methyltransferase family. N(4) subfamily.</text>
</comment>
<evidence type="ECO:0000256" key="3">
    <source>
        <dbReference type="ARBA" id="ARBA00022603"/>
    </source>
</evidence>
<evidence type="ECO:0000256" key="4">
    <source>
        <dbReference type="ARBA" id="ARBA00022679"/>
    </source>
</evidence>
<gene>
    <name evidence="11" type="ORF">LCGC14_2747630</name>
</gene>
<keyword evidence="7" id="KW-0238">DNA-binding</keyword>
<keyword evidence="4" id="KW-0808">Transferase</keyword>
<dbReference type="InterPro" id="IPR017985">
    <property type="entry name" value="MeTrfase_CN4_CS"/>
</dbReference>
<feature type="domain" description="DNA methylase N-4/N-6" evidence="10">
    <location>
        <begin position="32"/>
        <end position="203"/>
    </location>
</feature>
<organism evidence="11">
    <name type="scientific">marine sediment metagenome</name>
    <dbReference type="NCBI Taxonomy" id="412755"/>
    <lineage>
        <taxon>unclassified sequences</taxon>
        <taxon>metagenomes</taxon>
        <taxon>ecological metagenomes</taxon>
    </lineage>
</organism>
<comment type="catalytic activity">
    <reaction evidence="8">
        <text>a 2'-deoxycytidine in DNA + S-adenosyl-L-methionine = an N(4)-methyl-2'-deoxycytidine in DNA + S-adenosyl-L-homocysteine + H(+)</text>
        <dbReference type="Rhea" id="RHEA:16857"/>
        <dbReference type="Rhea" id="RHEA-COMP:11369"/>
        <dbReference type="Rhea" id="RHEA-COMP:13674"/>
        <dbReference type="ChEBI" id="CHEBI:15378"/>
        <dbReference type="ChEBI" id="CHEBI:57856"/>
        <dbReference type="ChEBI" id="CHEBI:59789"/>
        <dbReference type="ChEBI" id="CHEBI:85452"/>
        <dbReference type="ChEBI" id="CHEBI:137933"/>
        <dbReference type="EC" id="2.1.1.113"/>
    </reaction>
</comment>
<sequence>MEDCTSDAQTPRWSILVGDVMERITEVEPESVQTCITSPPYWGLRDYGHEDQLGLEATPEEYTEKMVAVFREVRRVLRDDGTLWLNLGDSYANSGSAPPRPDHSGGDLLGTYGKQAYSSASKGPSRNTPTGLKPKDLVGIPWRVAFALQADGWYLRSDIIWAKPNPMPESVTDRPTKSHEYLFLLTKSERYFYDMDAVKEPATGRAPGNKTH</sequence>
<evidence type="ECO:0000256" key="9">
    <source>
        <dbReference type="SAM" id="MobiDB-lite"/>
    </source>
</evidence>
<dbReference type="SUPFAM" id="SSF53335">
    <property type="entry name" value="S-adenosyl-L-methionine-dependent methyltransferases"/>
    <property type="match status" value="1"/>
</dbReference>
<dbReference type="AlphaFoldDB" id="A0A0F8ZPR5"/>